<accession>A0A0F9VDJ2</accession>
<comment type="caution">
    <text evidence="1">The sequence shown here is derived from an EMBL/GenBank/DDBJ whole genome shotgun (WGS) entry which is preliminary data.</text>
</comment>
<dbReference type="Gene3D" id="1.10.10.1150">
    <property type="entry name" value="Coenzyme PQQ synthesis protein D (PqqD)"/>
    <property type="match status" value="1"/>
</dbReference>
<dbReference type="Pfam" id="PF05402">
    <property type="entry name" value="PqqD"/>
    <property type="match status" value="1"/>
</dbReference>
<evidence type="ECO:0000313" key="1">
    <source>
        <dbReference type="EMBL" id="KKN63848.1"/>
    </source>
</evidence>
<gene>
    <name evidence="1" type="ORF">LCGC14_0497780</name>
</gene>
<dbReference type="EMBL" id="LAZR01000577">
    <property type="protein sequence ID" value="KKN63848.1"/>
    <property type="molecule type" value="Genomic_DNA"/>
</dbReference>
<dbReference type="InterPro" id="IPR008792">
    <property type="entry name" value="PQQD"/>
</dbReference>
<dbReference type="AlphaFoldDB" id="A0A0F9VDJ2"/>
<organism evidence="1">
    <name type="scientific">marine sediment metagenome</name>
    <dbReference type="NCBI Taxonomy" id="412755"/>
    <lineage>
        <taxon>unclassified sequences</taxon>
        <taxon>metagenomes</taxon>
        <taxon>ecological metagenomes</taxon>
    </lineage>
</organism>
<proteinExistence type="predicted"/>
<protein>
    <recommendedName>
        <fullName evidence="2">PqqD family protein</fullName>
    </recommendedName>
</protein>
<dbReference type="InterPro" id="IPR041881">
    <property type="entry name" value="PqqD_sf"/>
</dbReference>
<evidence type="ECO:0008006" key="2">
    <source>
        <dbReference type="Google" id="ProtNLM"/>
    </source>
</evidence>
<reference evidence="1" key="1">
    <citation type="journal article" date="2015" name="Nature">
        <title>Complex archaea that bridge the gap between prokaryotes and eukaryotes.</title>
        <authorList>
            <person name="Spang A."/>
            <person name="Saw J.H."/>
            <person name="Jorgensen S.L."/>
            <person name="Zaremba-Niedzwiedzka K."/>
            <person name="Martijn J."/>
            <person name="Lind A.E."/>
            <person name="van Eijk R."/>
            <person name="Schleper C."/>
            <person name="Guy L."/>
            <person name="Ettema T.J."/>
        </authorList>
    </citation>
    <scope>NUCLEOTIDE SEQUENCE</scope>
</reference>
<name>A0A0F9VDJ2_9ZZZZ</name>
<sequence>MAFRANPDCIVCSYGDGIAVLNRKTSDYFSLDPVGATVWEAIEAAPQSGVTSDEVVSIVVDRFDVEPDTCRPDILAFFDMLKDARLIEKAS</sequence>